<sequence length="77" mass="8710">MLIKDLEVVEYEWNKAAAISRKPVFNLLTALLKGNKLRALLTGLYTSFLRLTSQEVYHLGLSGRNTRKFSTLSLLPS</sequence>
<gene>
    <name evidence="1" type="ORF">D6D85_00295</name>
</gene>
<organism evidence="1 2">
    <name type="scientific">Candidatus Methanodesulfokora washburnensis</name>
    <dbReference type="NCBI Taxonomy" id="2478471"/>
    <lineage>
        <taxon>Archaea</taxon>
        <taxon>Thermoproteota</taxon>
        <taxon>Candidatus Korarchaeia</taxon>
        <taxon>Candidatus Korarchaeia incertae sedis</taxon>
        <taxon>Candidatus Methanodesulfokora</taxon>
    </lineage>
</organism>
<dbReference type="Proteomes" id="UP000277582">
    <property type="component" value="Unassembled WGS sequence"/>
</dbReference>
<accession>A0A3R9PKN3</accession>
<evidence type="ECO:0000313" key="2">
    <source>
        <dbReference type="Proteomes" id="UP000277582"/>
    </source>
</evidence>
<dbReference type="AlphaFoldDB" id="A0A3R9PKN3"/>
<name>A0A3R9PKN3_9CREN</name>
<evidence type="ECO:0000313" key="1">
    <source>
        <dbReference type="EMBL" id="RSN79035.1"/>
    </source>
</evidence>
<proteinExistence type="predicted"/>
<keyword evidence="2" id="KW-1185">Reference proteome</keyword>
<reference evidence="1 2" key="1">
    <citation type="submission" date="2018-10" db="EMBL/GenBank/DDBJ databases">
        <title>Co-occurring genomic capacity for anaerobic methane metabolism and dissimilatory sulfite reduction discovered in the Korarchaeota.</title>
        <authorList>
            <person name="Mckay L.J."/>
            <person name="Dlakic M."/>
            <person name="Fields M.W."/>
            <person name="Delmont T.O."/>
            <person name="Eren A.M."/>
            <person name="Jay Z.J."/>
            <person name="Klingelsmith K.B."/>
            <person name="Rusch D.B."/>
            <person name="Inskeep W.P."/>
        </authorList>
    </citation>
    <scope>NUCLEOTIDE SEQUENCE [LARGE SCALE GENOMIC DNA]</scope>
    <source>
        <strain evidence="1 2">MDKW</strain>
    </source>
</reference>
<comment type="caution">
    <text evidence="1">The sequence shown here is derived from an EMBL/GenBank/DDBJ whole genome shotgun (WGS) entry which is preliminary data.</text>
</comment>
<dbReference type="EMBL" id="RCOS01000006">
    <property type="protein sequence ID" value="RSN79035.1"/>
    <property type="molecule type" value="Genomic_DNA"/>
</dbReference>
<protein>
    <submittedName>
        <fullName evidence="1">Uncharacterized protein</fullName>
    </submittedName>
</protein>